<feature type="compositionally biased region" description="Low complexity" evidence="3">
    <location>
        <begin position="895"/>
        <end position="909"/>
    </location>
</feature>
<keyword evidence="2" id="KW-0677">Repeat</keyword>
<dbReference type="Gene3D" id="3.80.10.10">
    <property type="entry name" value="Ribonuclease Inhibitor"/>
    <property type="match status" value="2"/>
</dbReference>
<evidence type="ECO:0000313" key="7">
    <source>
        <dbReference type="Proteomes" id="UP000243217"/>
    </source>
</evidence>
<feature type="transmembrane region" description="Helical" evidence="4">
    <location>
        <begin position="847"/>
        <end position="869"/>
    </location>
</feature>
<feature type="compositionally biased region" description="Basic and acidic residues" evidence="3">
    <location>
        <begin position="882"/>
        <end position="892"/>
    </location>
</feature>
<dbReference type="Pfam" id="PF07714">
    <property type="entry name" value="PK_Tyr_Ser-Thr"/>
    <property type="match status" value="2"/>
</dbReference>
<dbReference type="PROSITE" id="PS00108">
    <property type="entry name" value="PROTEIN_KINASE_ST"/>
    <property type="match status" value="2"/>
</dbReference>
<dbReference type="InterPro" id="IPR032675">
    <property type="entry name" value="LRR_dom_sf"/>
</dbReference>
<dbReference type="InterPro" id="IPR001245">
    <property type="entry name" value="Ser-Thr/Tyr_kinase_cat_dom"/>
</dbReference>
<dbReference type="SUPFAM" id="SSF52058">
    <property type="entry name" value="L domain-like"/>
    <property type="match status" value="2"/>
</dbReference>
<dbReference type="Proteomes" id="UP000243217">
    <property type="component" value="Unassembled WGS sequence"/>
</dbReference>
<dbReference type="InterPro" id="IPR000719">
    <property type="entry name" value="Prot_kinase_dom"/>
</dbReference>
<protein>
    <submittedName>
        <fullName evidence="6">Kinase</fullName>
    </submittedName>
</protein>
<sequence length="1212" mass="134179">MLAIILFFVSAIAAQTITNASCKYASYGRNVSVYTGDETCRLPGSSCIIDAYSCNITNMVSMPNGSWVSPWTGEDLNLVVPEFNAIGDFTQSNVSMSSFICTDTPTLIMKDMALPKTVVKIYLGNITTMDFGSITKPFPPSLQTINIYSSGLGIFPINFKWPSVVNISLPDNSLQTIPKGLPKTLQGLSVQNNSITDLNYLPPNLTFLNLRNNQITSISNQDWQLMKSIFNPVTSITNIKLSNKLFYFACIDCLITNLTINNETYQALNALQWAESYTIGFRMTKDIVIDPSSCTAISGTVMPLWANKSKNTFTACVIPDTGVIIGCTVGGVALIAIIVFFVVRRNKKQDQTFYYENPTTGNGTQGSAGDNSEMGLNVEELRVHKLDLADLKVTAKKPIASGAYGEVWLGTYLEEKVAIKRIKDRRIESVKKFIEEIKLMSIMESEFIVKFIGVSWRRPIEMEVIVEYMDFGDLRNYLMNRKASQFDWNEKFSCIMSIVRGLVYLHTFDPPIIHRDLKSRNVLLDSKKGTKLTDFGTSRQEADTNMTNGIGTYQWMAPEVIMGTEYTIAADIYSFGVILSEFSTHAVPYSDVKNPATGRLYTQQAIMSKVTAGEVHPTFDQTETPGWVRDLGVQCMALNPSDRPTALGVTVTLQRYIQNVFSSTLSNNNMINIPQGLPKNLETLAIQNNGLTDLMYLPENNISFLNLYGNSLHEVTNRKWEALTFFLNHHRNLGQNPLETIAFVQLSTKLEFFFCKYCHLTNITIDATTAAALNALKPWSGNDSNLTGFAIDKNISTNAPACTSLGGSIQSIFQGQKNLSVTACVLSNTSATPIPSIGTSNSTNMGLIAVVISVVIAALAICIAIFIFIRSKKQANLTSLPMKKDDKNKNKGDASTQGTGITQSTGNSQESGGRIASQLDHDVVDLDVSLLRYHRLELSDLIVLGNKPLASGAYGEVWRGTYGGQQVAIKRTKSRKPRQVQKFIDEIILMSQLDCDYIVKFIGASWTKPIEIECVVEYMDLGDLRSYLVNQSSSQFTWDQKYQSIVSIARGLLYLHTYTPPIIHRDLKSRNVLLDTKKGTKFTDFGTSRTAEENDIMTSGIGTYQWMAPEVISGTHYSSPADIFSFGIILSEFATHQVPYSGMLHPQTGKILAQHALLQEVQAGRVYPSFEGENVPSWVKDVGMQCLQLNENERPTALQLCASLSVVNTLSN</sequence>
<feature type="domain" description="Protein kinase" evidence="5">
    <location>
        <begin position="393"/>
        <end position="657"/>
    </location>
</feature>
<evidence type="ECO:0000259" key="5">
    <source>
        <dbReference type="PROSITE" id="PS50011"/>
    </source>
</evidence>
<dbReference type="GO" id="GO:0004674">
    <property type="term" value="F:protein serine/threonine kinase activity"/>
    <property type="evidence" value="ECO:0007669"/>
    <property type="project" value="TreeGrafter"/>
</dbReference>
<keyword evidence="4" id="KW-0812">Transmembrane</keyword>
<keyword evidence="6" id="KW-0418">Kinase</keyword>
<evidence type="ECO:0000256" key="4">
    <source>
        <dbReference type="SAM" id="Phobius"/>
    </source>
</evidence>
<dbReference type="PANTHER" id="PTHR44329:SF214">
    <property type="entry name" value="PROTEIN KINASE DOMAIN-CONTAINING PROTEIN"/>
    <property type="match status" value="1"/>
</dbReference>
<keyword evidence="1" id="KW-0433">Leucine-rich repeat</keyword>
<accession>A0A1W0A659</accession>
<organism evidence="6 7">
    <name type="scientific">Thraustotheca clavata</name>
    <dbReference type="NCBI Taxonomy" id="74557"/>
    <lineage>
        <taxon>Eukaryota</taxon>
        <taxon>Sar</taxon>
        <taxon>Stramenopiles</taxon>
        <taxon>Oomycota</taxon>
        <taxon>Saprolegniomycetes</taxon>
        <taxon>Saprolegniales</taxon>
        <taxon>Achlyaceae</taxon>
        <taxon>Thraustotheca</taxon>
    </lineage>
</organism>
<evidence type="ECO:0000256" key="1">
    <source>
        <dbReference type="ARBA" id="ARBA00022614"/>
    </source>
</evidence>
<dbReference type="GO" id="GO:0005524">
    <property type="term" value="F:ATP binding"/>
    <property type="evidence" value="ECO:0007669"/>
    <property type="project" value="InterPro"/>
</dbReference>
<dbReference type="InterPro" id="IPR011009">
    <property type="entry name" value="Kinase-like_dom_sf"/>
</dbReference>
<dbReference type="EMBL" id="JNBS01000417">
    <property type="protein sequence ID" value="OQS05772.1"/>
    <property type="molecule type" value="Genomic_DNA"/>
</dbReference>
<evidence type="ECO:0000256" key="2">
    <source>
        <dbReference type="ARBA" id="ARBA00022737"/>
    </source>
</evidence>
<evidence type="ECO:0000256" key="3">
    <source>
        <dbReference type="SAM" id="MobiDB-lite"/>
    </source>
</evidence>
<dbReference type="InterPro" id="IPR001611">
    <property type="entry name" value="Leu-rich_rpt"/>
</dbReference>
<keyword evidence="4" id="KW-1133">Transmembrane helix</keyword>
<keyword evidence="4" id="KW-0472">Membrane</keyword>
<keyword evidence="7" id="KW-1185">Reference proteome</keyword>
<dbReference type="OrthoDB" id="67512at2759"/>
<dbReference type="PROSITE" id="PS51450">
    <property type="entry name" value="LRR"/>
    <property type="match status" value="1"/>
</dbReference>
<dbReference type="AlphaFoldDB" id="A0A1W0A659"/>
<dbReference type="InterPro" id="IPR051681">
    <property type="entry name" value="Ser/Thr_Kinases-Pseudokinases"/>
</dbReference>
<feature type="domain" description="Protein kinase" evidence="5">
    <location>
        <begin position="943"/>
        <end position="1207"/>
    </location>
</feature>
<dbReference type="PANTHER" id="PTHR44329">
    <property type="entry name" value="SERINE/THREONINE-PROTEIN KINASE TNNI3K-RELATED"/>
    <property type="match status" value="1"/>
</dbReference>
<feature type="transmembrane region" description="Helical" evidence="4">
    <location>
        <begin position="323"/>
        <end position="343"/>
    </location>
</feature>
<feature type="region of interest" description="Disordered" evidence="3">
    <location>
        <begin position="882"/>
        <end position="913"/>
    </location>
</feature>
<name>A0A1W0A659_9STRA</name>
<gene>
    <name evidence="6" type="ORF">THRCLA_02143</name>
</gene>
<reference evidence="6 7" key="1">
    <citation type="journal article" date="2014" name="Genome Biol. Evol.">
        <title>The secreted proteins of Achlya hypogyna and Thraustotheca clavata identify the ancestral oomycete secretome and reveal gene acquisitions by horizontal gene transfer.</title>
        <authorList>
            <person name="Misner I."/>
            <person name="Blouin N."/>
            <person name="Leonard G."/>
            <person name="Richards T.A."/>
            <person name="Lane C.E."/>
        </authorList>
    </citation>
    <scope>NUCLEOTIDE SEQUENCE [LARGE SCALE GENOMIC DNA]</scope>
    <source>
        <strain evidence="6 7">ATCC 34112</strain>
    </source>
</reference>
<comment type="caution">
    <text evidence="6">The sequence shown here is derived from an EMBL/GenBank/DDBJ whole genome shotgun (WGS) entry which is preliminary data.</text>
</comment>
<dbReference type="STRING" id="74557.A0A1W0A659"/>
<dbReference type="InterPro" id="IPR008271">
    <property type="entry name" value="Ser/Thr_kinase_AS"/>
</dbReference>
<dbReference type="SMART" id="SM00364">
    <property type="entry name" value="LRR_BAC"/>
    <property type="match status" value="3"/>
</dbReference>
<evidence type="ECO:0000313" key="6">
    <source>
        <dbReference type="EMBL" id="OQS05772.1"/>
    </source>
</evidence>
<dbReference type="SMART" id="SM00220">
    <property type="entry name" value="S_TKc"/>
    <property type="match status" value="2"/>
</dbReference>
<proteinExistence type="predicted"/>
<dbReference type="PROSITE" id="PS50011">
    <property type="entry name" value="PROTEIN_KINASE_DOM"/>
    <property type="match status" value="2"/>
</dbReference>
<dbReference type="Gene3D" id="1.10.510.10">
    <property type="entry name" value="Transferase(Phosphotransferase) domain 1"/>
    <property type="match status" value="2"/>
</dbReference>
<dbReference type="Gene3D" id="3.30.200.20">
    <property type="entry name" value="Phosphorylase Kinase, domain 1"/>
    <property type="match status" value="1"/>
</dbReference>
<keyword evidence="6" id="KW-0808">Transferase</keyword>
<dbReference type="SUPFAM" id="SSF56112">
    <property type="entry name" value="Protein kinase-like (PK-like)"/>
    <property type="match status" value="2"/>
</dbReference>